<feature type="compositionally biased region" description="Basic and acidic residues" evidence="1">
    <location>
        <begin position="89"/>
        <end position="98"/>
    </location>
</feature>
<dbReference type="Proteomes" id="UP000515871">
    <property type="component" value="Chromosome"/>
</dbReference>
<feature type="compositionally biased region" description="Polar residues" evidence="1">
    <location>
        <begin position="99"/>
        <end position="109"/>
    </location>
</feature>
<feature type="region of interest" description="Disordered" evidence="1">
    <location>
        <begin position="80"/>
        <end position="115"/>
    </location>
</feature>
<organism evidence="2 3">
    <name type="scientific">Aeromicrobium senzhongii</name>
    <dbReference type="NCBI Taxonomy" id="2663859"/>
    <lineage>
        <taxon>Bacteria</taxon>
        <taxon>Bacillati</taxon>
        <taxon>Actinomycetota</taxon>
        <taxon>Actinomycetes</taxon>
        <taxon>Propionibacteriales</taxon>
        <taxon>Nocardioidaceae</taxon>
        <taxon>Aeromicrobium</taxon>
    </lineage>
</organism>
<keyword evidence="3" id="KW-1185">Reference proteome</keyword>
<evidence type="ECO:0000313" key="3">
    <source>
        <dbReference type="Proteomes" id="UP000515871"/>
    </source>
</evidence>
<dbReference type="EMBL" id="CP060587">
    <property type="protein sequence ID" value="QNL94238.1"/>
    <property type="molecule type" value="Genomic_DNA"/>
</dbReference>
<evidence type="ECO:0000313" key="2">
    <source>
        <dbReference type="EMBL" id="QNL94238.1"/>
    </source>
</evidence>
<name>A0ABX6SS68_9ACTN</name>
<sequence length="115" mass="11211">MYKTWVIVKLSGSPSQTAPVASCGTVIAGIVAVPCIVHGGSAVSETDARENASAVGSSSVVRPAVVTDSAASAAVPSASVAPSNSATDCRSRSLDVHRTVSSRAANTSPGAAVSG</sequence>
<reference evidence="2 3" key="1">
    <citation type="submission" date="2020-08" db="EMBL/GenBank/DDBJ databases">
        <title>Novel species in genus Aeromicrobium.</title>
        <authorList>
            <person name="Zhang G."/>
        </authorList>
    </citation>
    <scope>NUCLEOTIDE SEQUENCE [LARGE SCALE GENOMIC DNA]</scope>
    <source>
        <strain evidence="3">zg-629</strain>
    </source>
</reference>
<protein>
    <recommendedName>
        <fullName evidence="4">Secreted protein</fullName>
    </recommendedName>
</protein>
<evidence type="ECO:0008006" key="4">
    <source>
        <dbReference type="Google" id="ProtNLM"/>
    </source>
</evidence>
<accession>A0ABX6SS68</accession>
<gene>
    <name evidence="2" type="ORF">H9L21_14345</name>
</gene>
<proteinExistence type="predicted"/>
<evidence type="ECO:0000256" key="1">
    <source>
        <dbReference type="SAM" id="MobiDB-lite"/>
    </source>
</evidence>